<evidence type="ECO:0000256" key="4">
    <source>
        <dbReference type="ARBA" id="ARBA00023774"/>
    </source>
</evidence>
<dbReference type="PANTHER" id="PTHR45942">
    <property type="entry name" value="PROTEIN PHOSPATASE 3 REGULATORY SUBUNIT B ALPHA ISOFORM TYPE 1"/>
    <property type="match status" value="1"/>
</dbReference>
<dbReference type="STRING" id="5627.A0A1C7MAA8"/>
<dbReference type="PROSITE" id="PS00018">
    <property type="entry name" value="EF_HAND_1"/>
    <property type="match status" value="1"/>
</dbReference>
<evidence type="ECO:0000256" key="1">
    <source>
        <dbReference type="ARBA" id="ARBA00022723"/>
    </source>
</evidence>
<evidence type="ECO:0000256" key="8">
    <source>
        <dbReference type="ARBA" id="ARBA00032848"/>
    </source>
</evidence>
<evidence type="ECO:0000256" key="5">
    <source>
        <dbReference type="ARBA" id="ARBA00023792"/>
    </source>
</evidence>
<dbReference type="AlphaFoldDB" id="A0A1C7MAA8"/>
<evidence type="ECO:0000313" key="11">
    <source>
        <dbReference type="EMBL" id="OBZ71944.1"/>
    </source>
</evidence>
<comment type="subunit">
    <text evidence="5">Composed of a catalytic subunit (A) and a regulatory subunit (B).</text>
</comment>
<dbReference type="InterPro" id="IPR018247">
    <property type="entry name" value="EF_Hand_1_Ca_BS"/>
</dbReference>
<reference evidence="11 12" key="1">
    <citation type="submission" date="2016-03" db="EMBL/GenBank/DDBJ databases">
        <title>Whole genome sequencing of Grifola frondosa 9006-11.</title>
        <authorList>
            <person name="Min B."/>
            <person name="Park H."/>
            <person name="Kim J.-G."/>
            <person name="Cho H."/>
            <person name="Oh Y.-L."/>
            <person name="Kong W.-S."/>
            <person name="Choi I.-G."/>
        </authorList>
    </citation>
    <scope>NUCLEOTIDE SEQUENCE [LARGE SCALE GENOMIC DNA]</scope>
    <source>
        <strain evidence="11 12">9006-11</strain>
    </source>
</reference>
<dbReference type="SUPFAM" id="SSF47473">
    <property type="entry name" value="EF-hand"/>
    <property type="match status" value="1"/>
</dbReference>
<evidence type="ECO:0000256" key="7">
    <source>
        <dbReference type="ARBA" id="ARBA00031295"/>
    </source>
</evidence>
<dbReference type="OrthoDB" id="191686at2759"/>
<comment type="similarity">
    <text evidence="4">Belongs to the calcineurin regulatory subunit family.</text>
</comment>
<dbReference type="Gene3D" id="1.10.238.10">
    <property type="entry name" value="EF-hand"/>
    <property type="match status" value="1"/>
</dbReference>
<feature type="region of interest" description="Disordered" evidence="9">
    <location>
        <begin position="1"/>
        <end position="20"/>
    </location>
</feature>
<feature type="domain" description="EF-hand" evidence="10">
    <location>
        <begin position="21"/>
        <end position="56"/>
    </location>
</feature>
<accession>A0A1C7MAA8</accession>
<dbReference type="EMBL" id="LUGG01000010">
    <property type="protein sequence ID" value="OBZ71944.1"/>
    <property type="molecule type" value="Genomic_DNA"/>
</dbReference>
<protein>
    <recommendedName>
        <fullName evidence="6">Calcineurin subunit B</fullName>
    </recommendedName>
    <alternativeName>
        <fullName evidence="7">Calcineurin regulatory subunit</fullName>
    </alternativeName>
    <alternativeName>
        <fullName evidence="8">Protein phosphatase 2B regulatory subunit</fullName>
    </alternativeName>
</protein>
<keyword evidence="2" id="KW-0677">Repeat</keyword>
<dbReference type="InterPro" id="IPR002048">
    <property type="entry name" value="EF_hand_dom"/>
</dbReference>
<sequence length="81" mass="8995">MGQTPSQFMEDMQKRSNFSASELERLKKRFMKLDSDGSGSIDREEFLQIPQIANNPLAPRLIAIFDEDGGARSTSKNSSAA</sequence>
<dbReference type="GO" id="GO:0005509">
    <property type="term" value="F:calcium ion binding"/>
    <property type="evidence" value="ECO:0007669"/>
    <property type="project" value="InterPro"/>
</dbReference>
<name>A0A1C7MAA8_GRIFR</name>
<evidence type="ECO:0000256" key="2">
    <source>
        <dbReference type="ARBA" id="ARBA00022737"/>
    </source>
</evidence>
<evidence type="ECO:0000259" key="10">
    <source>
        <dbReference type="PROSITE" id="PS50222"/>
    </source>
</evidence>
<dbReference type="Pfam" id="PF13405">
    <property type="entry name" value="EF-hand_6"/>
    <property type="match status" value="1"/>
</dbReference>
<dbReference type="InterPro" id="IPR011992">
    <property type="entry name" value="EF-hand-dom_pair"/>
</dbReference>
<evidence type="ECO:0000313" key="12">
    <source>
        <dbReference type="Proteomes" id="UP000092993"/>
    </source>
</evidence>
<evidence type="ECO:0000256" key="6">
    <source>
        <dbReference type="ARBA" id="ARBA00023832"/>
    </source>
</evidence>
<comment type="caution">
    <text evidence="11">The sequence shown here is derived from an EMBL/GenBank/DDBJ whole genome shotgun (WGS) entry which is preliminary data.</text>
</comment>
<proteinExistence type="inferred from homology"/>
<keyword evidence="12" id="KW-1185">Reference proteome</keyword>
<keyword evidence="3" id="KW-0106">Calcium</keyword>
<dbReference type="PROSITE" id="PS50222">
    <property type="entry name" value="EF_HAND_2"/>
    <property type="match status" value="1"/>
</dbReference>
<dbReference type="Proteomes" id="UP000092993">
    <property type="component" value="Unassembled WGS sequence"/>
</dbReference>
<keyword evidence="1" id="KW-0479">Metal-binding</keyword>
<evidence type="ECO:0000256" key="9">
    <source>
        <dbReference type="SAM" id="MobiDB-lite"/>
    </source>
</evidence>
<gene>
    <name evidence="11" type="primary">CNB1_1</name>
    <name evidence="11" type="ORF">A0H81_08191</name>
</gene>
<organism evidence="11 12">
    <name type="scientific">Grifola frondosa</name>
    <name type="common">Maitake</name>
    <name type="synonym">Polyporus frondosus</name>
    <dbReference type="NCBI Taxonomy" id="5627"/>
    <lineage>
        <taxon>Eukaryota</taxon>
        <taxon>Fungi</taxon>
        <taxon>Dikarya</taxon>
        <taxon>Basidiomycota</taxon>
        <taxon>Agaricomycotina</taxon>
        <taxon>Agaricomycetes</taxon>
        <taxon>Polyporales</taxon>
        <taxon>Grifolaceae</taxon>
        <taxon>Grifola</taxon>
    </lineage>
</organism>
<evidence type="ECO:0000256" key="3">
    <source>
        <dbReference type="ARBA" id="ARBA00022837"/>
    </source>
</evidence>